<dbReference type="Pfam" id="PF03008">
    <property type="entry name" value="DUF234"/>
    <property type="match status" value="1"/>
</dbReference>
<feature type="domain" description="DUF234" evidence="1">
    <location>
        <begin position="126"/>
        <end position="213"/>
    </location>
</feature>
<dbReference type="PANTHER" id="PTHR34704:SF1">
    <property type="entry name" value="ATPASE"/>
    <property type="match status" value="1"/>
</dbReference>
<dbReference type="KEGG" id="ahs:AHALO_2184"/>
<gene>
    <name evidence="2" type="ORF">CP960_12605</name>
</gene>
<evidence type="ECO:0000259" key="1">
    <source>
        <dbReference type="Pfam" id="PF03008"/>
    </source>
</evidence>
<dbReference type="AlphaFoldDB" id="A0A2N1J018"/>
<reference evidence="2 3" key="1">
    <citation type="submission" date="2017-09" db="EMBL/GenBank/DDBJ databases">
        <title>Genomics of the genus Arcobacter.</title>
        <authorList>
            <person name="Perez-Cataluna A."/>
            <person name="Figueras M.J."/>
            <person name="Salas-Masso N."/>
        </authorList>
    </citation>
    <scope>NUCLEOTIDE SEQUENCE [LARGE SCALE GENOMIC DNA]</scope>
    <source>
        <strain evidence="2 3">DSM 18005</strain>
    </source>
</reference>
<keyword evidence="3" id="KW-1185">Reference proteome</keyword>
<evidence type="ECO:0000313" key="3">
    <source>
        <dbReference type="Proteomes" id="UP000233248"/>
    </source>
</evidence>
<name>A0A2N1J018_9BACT</name>
<dbReference type="PANTHER" id="PTHR34704">
    <property type="entry name" value="ATPASE"/>
    <property type="match status" value="1"/>
</dbReference>
<dbReference type="EMBL" id="NXIF01000054">
    <property type="protein sequence ID" value="PKI79844.1"/>
    <property type="molecule type" value="Genomic_DNA"/>
</dbReference>
<organism evidence="2 3">
    <name type="scientific">Malaciobacter halophilus</name>
    <dbReference type="NCBI Taxonomy" id="197482"/>
    <lineage>
        <taxon>Bacteria</taxon>
        <taxon>Pseudomonadati</taxon>
        <taxon>Campylobacterota</taxon>
        <taxon>Epsilonproteobacteria</taxon>
        <taxon>Campylobacterales</taxon>
        <taxon>Arcobacteraceae</taxon>
        <taxon>Malaciobacter</taxon>
    </lineage>
</organism>
<accession>A0A2N1J018</accession>
<protein>
    <recommendedName>
        <fullName evidence="1">DUF234 domain-containing protein</fullName>
    </recommendedName>
</protein>
<dbReference type="InterPro" id="IPR004256">
    <property type="entry name" value="DUF234"/>
</dbReference>
<dbReference type="RefSeq" id="WP_101185842.1">
    <property type="nucleotide sequence ID" value="NZ_CP031218.1"/>
</dbReference>
<comment type="caution">
    <text evidence="2">The sequence shown here is derived from an EMBL/GenBank/DDBJ whole genome shotgun (WGS) entry which is preliminary data.</text>
</comment>
<evidence type="ECO:0000313" key="2">
    <source>
        <dbReference type="EMBL" id="PKI79844.1"/>
    </source>
</evidence>
<dbReference type="OrthoDB" id="9801758at2"/>
<dbReference type="Proteomes" id="UP000233248">
    <property type="component" value="Unassembled WGS sequence"/>
</dbReference>
<proteinExistence type="predicted"/>
<sequence length="269" mass="31178">MQTAVNYFAVFGGLDIKVDTSKPLGTLITRHILTQYDKIQAHIQKLTKNDGIYHKILTGVALGDRRVSTTFKRASLEYEEDFESLEDLEELKLIKKQEPIKLLDTYVKLSNKNTKLLFSTPFLRFWFAFVSPLYKGISKNSYDEFFEKFSNYQMQFMDLVFEQLCEEYLKLFYKDEIVTIGSFWNETKDELQIVAKTKEDKTIVALSKYNNSKMKTSQLNQLKDSCSSLGVKSDIFVLFSKNGFSNELKAQKSEELKLFTVKSLKALIT</sequence>